<evidence type="ECO:0000313" key="2">
    <source>
        <dbReference type="EMBL" id="CAJ2503609.1"/>
    </source>
</evidence>
<sequence>MATNCTHTSMNVDASLRHIRQTLHDDGALTLIEVAKTCSGSISSSGCLSPPESMLVFYTPTNYEDEWHPGRAHHQLQNDGTRLRGRTPKSRSPPSKLGAYNVPTLFIHGTADDLIPWQQSQGKHMVMVERGLQSEMVLRISAT</sequence>
<organism evidence="2 3">
    <name type="scientific">Anthostomella pinea</name>
    <dbReference type="NCBI Taxonomy" id="933095"/>
    <lineage>
        <taxon>Eukaryota</taxon>
        <taxon>Fungi</taxon>
        <taxon>Dikarya</taxon>
        <taxon>Ascomycota</taxon>
        <taxon>Pezizomycotina</taxon>
        <taxon>Sordariomycetes</taxon>
        <taxon>Xylariomycetidae</taxon>
        <taxon>Xylariales</taxon>
        <taxon>Xylariaceae</taxon>
        <taxon>Anthostomella</taxon>
    </lineage>
</organism>
<comment type="caution">
    <text evidence="2">The sequence shown here is derived from an EMBL/GenBank/DDBJ whole genome shotgun (WGS) entry which is preliminary data.</text>
</comment>
<gene>
    <name evidence="2" type="ORF">KHLLAP_LOCUS4077</name>
</gene>
<dbReference type="InterPro" id="IPR029058">
    <property type="entry name" value="AB_hydrolase_fold"/>
</dbReference>
<keyword evidence="3" id="KW-1185">Reference proteome</keyword>
<dbReference type="AlphaFoldDB" id="A0AAI8VFS6"/>
<dbReference type="Gene3D" id="3.40.50.1820">
    <property type="entry name" value="alpha/beta hydrolase"/>
    <property type="match status" value="1"/>
</dbReference>
<dbReference type="EMBL" id="CAUWAG010000006">
    <property type="protein sequence ID" value="CAJ2503609.1"/>
    <property type="molecule type" value="Genomic_DNA"/>
</dbReference>
<protein>
    <submittedName>
        <fullName evidence="2">Uu.00g110030.m01.CDS01</fullName>
    </submittedName>
</protein>
<dbReference type="Proteomes" id="UP001295740">
    <property type="component" value="Unassembled WGS sequence"/>
</dbReference>
<evidence type="ECO:0000256" key="1">
    <source>
        <dbReference type="SAM" id="MobiDB-lite"/>
    </source>
</evidence>
<feature type="region of interest" description="Disordered" evidence="1">
    <location>
        <begin position="69"/>
        <end position="97"/>
    </location>
</feature>
<reference evidence="2" key="1">
    <citation type="submission" date="2023-10" db="EMBL/GenBank/DDBJ databases">
        <authorList>
            <person name="Hackl T."/>
        </authorList>
    </citation>
    <scope>NUCLEOTIDE SEQUENCE</scope>
</reference>
<proteinExistence type="predicted"/>
<dbReference type="SUPFAM" id="SSF53474">
    <property type="entry name" value="alpha/beta-Hydrolases"/>
    <property type="match status" value="1"/>
</dbReference>
<evidence type="ECO:0000313" key="3">
    <source>
        <dbReference type="Proteomes" id="UP001295740"/>
    </source>
</evidence>
<accession>A0AAI8VFS6</accession>
<name>A0AAI8VFS6_9PEZI</name>